<comment type="caution">
    <text evidence="1">The sequence shown here is derived from an EMBL/GenBank/DDBJ whole genome shotgun (WGS) entry which is preliminary data.</text>
</comment>
<reference evidence="1 2" key="1">
    <citation type="submission" date="2020-08" db="EMBL/GenBank/DDBJ databases">
        <title>Exploring microbial biodiversity for novel pathways involved in the catabolism of aromatic compounds derived from lignin.</title>
        <authorList>
            <person name="Elkins J."/>
        </authorList>
    </citation>
    <scope>NUCLEOTIDE SEQUENCE [LARGE SCALE GENOMIC DNA]</scope>
    <source>
        <strain evidence="1 2">B1D3A</strain>
    </source>
</reference>
<gene>
    <name evidence="1" type="ORF">HNP60_002844</name>
</gene>
<accession>A0ABR6NHY4</accession>
<keyword evidence="2" id="KW-1185">Reference proteome</keyword>
<evidence type="ECO:0000313" key="1">
    <source>
        <dbReference type="EMBL" id="MBB5986870.1"/>
    </source>
</evidence>
<name>A0ABR6NHY4_9SPHN</name>
<protein>
    <submittedName>
        <fullName evidence="1">Uncharacterized protein</fullName>
    </submittedName>
</protein>
<organism evidence="1 2">
    <name type="scientific">Sphingobium lignivorans</name>
    <dbReference type="NCBI Taxonomy" id="2735886"/>
    <lineage>
        <taxon>Bacteria</taxon>
        <taxon>Pseudomonadati</taxon>
        <taxon>Pseudomonadota</taxon>
        <taxon>Alphaproteobacteria</taxon>
        <taxon>Sphingomonadales</taxon>
        <taxon>Sphingomonadaceae</taxon>
        <taxon>Sphingobium</taxon>
    </lineage>
</organism>
<proteinExistence type="predicted"/>
<dbReference type="EMBL" id="JACHKA010000001">
    <property type="protein sequence ID" value="MBB5986870.1"/>
    <property type="molecule type" value="Genomic_DNA"/>
</dbReference>
<evidence type="ECO:0000313" key="2">
    <source>
        <dbReference type="Proteomes" id="UP001138540"/>
    </source>
</evidence>
<sequence length="93" mass="9997">MAIATTPLIERVARVLAAQQLSANAGGMSTSAALDVDIEWIDHKDDALAILKALREPDHAMADAGDAAIWERMIAVAIHAGEDLDSSHDRMHR</sequence>
<dbReference type="Proteomes" id="UP001138540">
    <property type="component" value="Unassembled WGS sequence"/>
</dbReference>
<dbReference type="RefSeq" id="WP_184154886.1">
    <property type="nucleotide sequence ID" value="NZ_JACHKA010000001.1"/>
</dbReference>